<dbReference type="NCBIfam" id="TIGR01440">
    <property type="entry name" value="TIGR01440 family protein"/>
    <property type="match status" value="1"/>
</dbReference>
<accession>A0ABX2HT03</accession>
<dbReference type="Pfam" id="PF04260">
    <property type="entry name" value="DUF436"/>
    <property type="match status" value="1"/>
</dbReference>
<evidence type="ECO:0000256" key="1">
    <source>
        <dbReference type="HAMAP-Rule" id="MF_00800"/>
    </source>
</evidence>
<dbReference type="InterPro" id="IPR028345">
    <property type="entry name" value="Antibiotic_NAT-like"/>
</dbReference>
<name>A0ABX2HT03_9FIRM</name>
<protein>
    <recommendedName>
        <fullName evidence="1">UPF0340 protein G5B36_28765</fullName>
    </recommendedName>
</protein>
<dbReference type="EMBL" id="JAAITT010000088">
    <property type="protein sequence ID" value="NSJ52634.1"/>
    <property type="molecule type" value="Genomic_DNA"/>
</dbReference>
<dbReference type="PIRSF" id="PIRSF007510">
    <property type="entry name" value="UCP007510"/>
    <property type="match status" value="1"/>
</dbReference>
<evidence type="ECO:0000313" key="2">
    <source>
        <dbReference type="EMBL" id="NSJ52634.1"/>
    </source>
</evidence>
<organism evidence="2 3">
    <name type="scientific">Enterocloster aldenensis</name>
    <dbReference type="NCBI Taxonomy" id="358742"/>
    <lineage>
        <taxon>Bacteria</taxon>
        <taxon>Bacillati</taxon>
        <taxon>Bacillota</taxon>
        <taxon>Clostridia</taxon>
        <taxon>Lachnospirales</taxon>
        <taxon>Lachnospiraceae</taxon>
        <taxon>Enterocloster</taxon>
    </lineage>
</organism>
<comment type="caution">
    <text evidence="2">The sequence shown here is derived from an EMBL/GenBank/DDBJ whole genome shotgun (WGS) entry which is preliminary data.</text>
</comment>
<comment type="similarity">
    <text evidence="1">Belongs to the UPF0340 family.</text>
</comment>
<keyword evidence="3" id="KW-1185">Reference proteome</keyword>
<dbReference type="InterPro" id="IPR006340">
    <property type="entry name" value="DUF436"/>
</dbReference>
<dbReference type="HAMAP" id="MF_00800">
    <property type="entry name" value="UPF0340"/>
    <property type="match status" value="1"/>
</dbReference>
<evidence type="ECO:0000313" key="3">
    <source>
        <dbReference type="Proteomes" id="UP000669239"/>
    </source>
</evidence>
<dbReference type="Gene3D" id="3.40.50.10360">
    <property type="entry name" value="Hypothetical protein TT1679"/>
    <property type="match status" value="1"/>
</dbReference>
<dbReference type="Proteomes" id="UP000669239">
    <property type="component" value="Unassembled WGS sequence"/>
</dbReference>
<gene>
    <name evidence="2" type="ORF">G5B36_28765</name>
</gene>
<proteinExistence type="inferred from homology"/>
<reference evidence="2 3" key="1">
    <citation type="journal article" date="2020" name="Cell Host Microbe">
        <title>Functional and Genomic Variation between Human-Derived Isolates of Lachnospiraceae Reveals Inter- and Intra-Species Diversity.</title>
        <authorList>
            <person name="Sorbara M.T."/>
            <person name="Littmann E.R."/>
            <person name="Fontana E."/>
            <person name="Moody T.U."/>
            <person name="Kohout C.E."/>
            <person name="Gjonbalaj M."/>
            <person name="Eaton V."/>
            <person name="Seok R."/>
            <person name="Leiner I.M."/>
            <person name="Pamer E.G."/>
        </authorList>
    </citation>
    <scope>NUCLEOTIDE SEQUENCE [LARGE SCALE GENOMIC DNA]</scope>
    <source>
        <strain evidence="2 3">MSK.1.17</strain>
    </source>
</reference>
<dbReference type="SUPFAM" id="SSF110710">
    <property type="entry name" value="TTHA0583/YokD-like"/>
    <property type="match status" value="1"/>
</dbReference>
<sequence length="193" mass="21111">MKAMDMMETIELKDIESQVKQVFRELLEAARLKPGQLLVVGCSSSEIDSFKIGSHSNGDIGMVVYTALNEECRPLGIYLAAQCCEHLNRALILEEEAALKYGYDPVNVVPQLKAGGSFATAAYATLEHPVAVEHIKAHAGIDIGDTLIGMHLKDVAVPVRIQTKEIGSARVVCARTRPKFIGGIRARYDEENM</sequence>